<dbReference type="AlphaFoldDB" id="A0A1C7MR95"/>
<evidence type="ECO:0000313" key="2">
    <source>
        <dbReference type="EMBL" id="OBZ79373.1"/>
    </source>
</evidence>
<organism evidence="2 3">
    <name type="scientific">Grifola frondosa</name>
    <name type="common">Maitake</name>
    <name type="synonym">Polyporus frondosus</name>
    <dbReference type="NCBI Taxonomy" id="5627"/>
    <lineage>
        <taxon>Eukaryota</taxon>
        <taxon>Fungi</taxon>
        <taxon>Dikarya</taxon>
        <taxon>Basidiomycota</taxon>
        <taxon>Agaricomycotina</taxon>
        <taxon>Agaricomycetes</taxon>
        <taxon>Polyporales</taxon>
        <taxon>Grifolaceae</taxon>
        <taxon>Grifola</taxon>
    </lineage>
</organism>
<evidence type="ECO:0000256" key="1">
    <source>
        <dbReference type="SAM" id="SignalP"/>
    </source>
</evidence>
<reference evidence="2 3" key="1">
    <citation type="submission" date="2016-03" db="EMBL/GenBank/DDBJ databases">
        <title>Whole genome sequencing of Grifola frondosa 9006-11.</title>
        <authorList>
            <person name="Min B."/>
            <person name="Park H."/>
            <person name="Kim J.-G."/>
            <person name="Cho H."/>
            <person name="Oh Y.-L."/>
            <person name="Kong W.-S."/>
            <person name="Choi I.-G."/>
        </authorList>
    </citation>
    <scope>NUCLEOTIDE SEQUENCE [LARGE SCALE GENOMIC DNA]</scope>
    <source>
        <strain evidence="2 3">9006-11</strain>
    </source>
</reference>
<keyword evidence="3" id="KW-1185">Reference proteome</keyword>
<sequence>MLPRIVFNIVFLLTQTSAQKHRHLMGEALQDASLILWKLQISTHQLHWTWTSIEDRAISDLSFEVKNVDDPKELDPEWEDDDVDEVMVLSRKIKRKPSV</sequence>
<feature type="chain" id="PRO_5008889278" evidence="1">
    <location>
        <begin position="19"/>
        <end position="99"/>
    </location>
</feature>
<feature type="signal peptide" evidence="1">
    <location>
        <begin position="1"/>
        <end position="18"/>
    </location>
</feature>
<dbReference type="Proteomes" id="UP000092993">
    <property type="component" value="Unassembled WGS sequence"/>
</dbReference>
<dbReference type="EMBL" id="LUGG01000001">
    <property type="protein sequence ID" value="OBZ79373.1"/>
    <property type="molecule type" value="Genomic_DNA"/>
</dbReference>
<evidence type="ECO:0000313" key="3">
    <source>
        <dbReference type="Proteomes" id="UP000092993"/>
    </source>
</evidence>
<comment type="caution">
    <text evidence="2">The sequence shown here is derived from an EMBL/GenBank/DDBJ whole genome shotgun (WGS) entry which is preliminary data.</text>
</comment>
<proteinExistence type="predicted"/>
<name>A0A1C7MR95_GRIFR</name>
<gene>
    <name evidence="2" type="ORF">A0H81_00200</name>
</gene>
<protein>
    <submittedName>
        <fullName evidence="2">Uncharacterized protein</fullName>
    </submittedName>
</protein>
<keyword evidence="1" id="KW-0732">Signal</keyword>
<accession>A0A1C7MR95</accession>